<sequence length="91" mass="10369">MKTSVNLNFLRIPMSMLYDIAQPEVFPGLSPAQTERLTQEYTPDELAGILQALDYAQQNPSYDFKALMPDLPHGNVQISEFLKRMRLSIPL</sequence>
<organism evidence="1 2">
    <name type="scientific">Pseudomonas wuhanensis</name>
    <dbReference type="NCBI Taxonomy" id="2954098"/>
    <lineage>
        <taxon>Bacteria</taxon>
        <taxon>Pseudomonadati</taxon>
        <taxon>Pseudomonadota</taxon>
        <taxon>Gammaproteobacteria</taxon>
        <taxon>Pseudomonadales</taxon>
        <taxon>Pseudomonadaceae</taxon>
        <taxon>Pseudomonas</taxon>
    </lineage>
</organism>
<reference evidence="1 2" key="1">
    <citation type="submission" date="2023-02" db="EMBL/GenBank/DDBJ databases">
        <title>Evolution of Hrp T3SS in non-pathogenic Pseudomonas fluorescens.</title>
        <authorList>
            <person name="Liao K."/>
            <person name="Wei H."/>
            <person name="Gu Y."/>
        </authorList>
    </citation>
    <scope>NUCLEOTIDE SEQUENCE [LARGE SCALE GENOMIC DNA]</scope>
    <source>
        <strain evidence="1 2">FP607</strain>
    </source>
</reference>
<accession>A0ABY9GLF6</accession>
<dbReference type="Proteomes" id="UP001230768">
    <property type="component" value="Chromosome"/>
</dbReference>
<dbReference type="EMBL" id="CP117430">
    <property type="protein sequence ID" value="WLI16605.1"/>
    <property type="molecule type" value="Genomic_DNA"/>
</dbReference>
<gene>
    <name evidence="1" type="ORF">PSH88_20365</name>
</gene>
<name>A0ABY9GLF6_9PSED</name>
<evidence type="ECO:0000313" key="1">
    <source>
        <dbReference type="EMBL" id="WLI16605.1"/>
    </source>
</evidence>
<dbReference type="RefSeq" id="WP_305422274.1">
    <property type="nucleotide sequence ID" value="NZ_CP117430.1"/>
</dbReference>
<evidence type="ECO:0000313" key="2">
    <source>
        <dbReference type="Proteomes" id="UP001230768"/>
    </source>
</evidence>
<keyword evidence="2" id="KW-1185">Reference proteome</keyword>
<proteinExistence type="predicted"/>
<protein>
    <submittedName>
        <fullName evidence="1">Uncharacterized protein</fullName>
    </submittedName>
</protein>